<evidence type="ECO:0000313" key="4">
    <source>
        <dbReference type="Proteomes" id="UP000702954"/>
    </source>
</evidence>
<dbReference type="EMBL" id="BHEO01000005">
    <property type="protein sequence ID" value="GBU04805.1"/>
    <property type="molecule type" value="Genomic_DNA"/>
</dbReference>
<evidence type="ECO:0000313" key="3">
    <source>
        <dbReference type="Proteomes" id="UP000294613"/>
    </source>
</evidence>
<proteinExistence type="predicted"/>
<comment type="caution">
    <text evidence="2">The sequence shown here is derived from an EMBL/GenBank/DDBJ whole genome shotgun (WGS) entry which is preliminary data.</text>
</comment>
<protein>
    <submittedName>
        <fullName evidence="2">Uncharacterized protein DUF3990</fullName>
    </submittedName>
</protein>
<accession>A0A4R3JQP1</accession>
<dbReference type="AlphaFoldDB" id="A0A4R3JQP1"/>
<dbReference type="InterPro" id="IPR025051">
    <property type="entry name" value="DUF3990"/>
</dbReference>
<dbReference type="RefSeq" id="WP_008976903.1">
    <property type="nucleotide sequence ID" value="NZ_BHEO01000005.1"/>
</dbReference>
<dbReference type="Proteomes" id="UP000702954">
    <property type="component" value="Unassembled WGS sequence"/>
</dbReference>
<reference evidence="1 4" key="1">
    <citation type="journal article" date="2018" name="Int. J. Syst. Evol. Microbiol.">
        <title>Draft Genome Sequence of Faecalimonas umbilicata JCM 30896T, an Acetate-Producing Bacterium Isolated from Human Feces.</title>
        <authorList>
            <person name="Sakamoto M."/>
            <person name="Ikeyama N."/>
            <person name="Yuki M."/>
            <person name="Ohkuma M."/>
        </authorList>
    </citation>
    <scope>NUCLEOTIDE SEQUENCE [LARGE SCALE GENOMIC DNA]</scope>
    <source>
        <strain evidence="1 4">EGH7</strain>
    </source>
</reference>
<sequence>MILYHGSFLEIVQPDLVHSRSNVDFGRGFYVTPLHEQAVKWCGKFKRRGKDGIISRYEYDENREIELKTLKFDSYSEEWLDFILNCRAGKDSTDYDLVVGGVANDKVFNTVELFFDGLIDKTEAINRLRYEKPNLQICFRTEKSLSLLHFEGSERL</sequence>
<dbReference type="EMBL" id="SLZV01000015">
    <property type="protein sequence ID" value="TCS67735.1"/>
    <property type="molecule type" value="Genomic_DNA"/>
</dbReference>
<evidence type="ECO:0000313" key="2">
    <source>
        <dbReference type="EMBL" id="TCS67735.1"/>
    </source>
</evidence>
<reference evidence="2 3" key="2">
    <citation type="submission" date="2019-03" db="EMBL/GenBank/DDBJ databases">
        <title>Genomic Encyclopedia of Type Strains, Phase IV (KMG-IV): sequencing the most valuable type-strain genomes for metagenomic binning, comparative biology and taxonomic classification.</title>
        <authorList>
            <person name="Goeker M."/>
        </authorList>
    </citation>
    <scope>NUCLEOTIDE SEQUENCE [LARGE SCALE GENOMIC DNA]</scope>
    <source>
        <strain evidence="2 3">DSM 103426</strain>
    </source>
</reference>
<evidence type="ECO:0000313" key="1">
    <source>
        <dbReference type="EMBL" id="GBU04805.1"/>
    </source>
</evidence>
<organism evidence="2 3">
    <name type="scientific">Faecalimonas umbilicata</name>
    <dbReference type="NCBI Taxonomy" id="1912855"/>
    <lineage>
        <taxon>Bacteria</taxon>
        <taxon>Bacillati</taxon>
        <taxon>Bacillota</taxon>
        <taxon>Clostridia</taxon>
        <taxon>Lachnospirales</taxon>
        <taxon>Lachnospiraceae</taxon>
        <taxon>Faecalimonas</taxon>
    </lineage>
</organism>
<keyword evidence="4" id="KW-1185">Reference proteome</keyword>
<name>A0A4R3JQP1_9FIRM</name>
<dbReference type="Proteomes" id="UP000294613">
    <property type="component" value="Unassembled WGS sequence"/>
</dbReference>
<dbReference type="Pfam" id="PF13151">
    <property type="entry name" value="DUF3990"/>
    <property type="match status" value="1"/>
</dbReference>
<gene>
    <name evidence="2" type="ORF">EDD74_11559</name>
    <name evidence="1" type="ORF">FAEUMB_13460</name>
</gene>